<comment type="caution">
    <text evidence="1">The sequence shown here is derived from an EMBL/GenBank/DDBJ whole genome shotgun (WGS) entry which is preliminary data.</text>
</comment>
<dbReference type="EMBL" id="JBJVNI010000012">
    <property type="protein sequence ID" value="MFM9611616.1"/>
    <property type="molecule type" value="Genomic_DNA"/>
</dbReference>
<sequence>MDDNRDSGAVIRELPARSNDLEQVARRYTSVLLQWRSWLEELAAVFASLAPPPDADEDEIRRTRARAVAPLVTLVVERTGAGETWQAPCADAIAWYLESTGMPADEAAELADESVDSEFQSWISPDAEAVSRVRSAVEGHRA</sequence>
<organism evidence="1 2">
    <name type="scientific">Streptomyces niveiscabiei</name>
    <dbReference type="NCBI Taxonomy" id="164115"/>
    <lineage>
        <taxon>Bacteria</taxon>
        <taxon>Bacillati</taxon>
        <taxon>Actinomycetota</taxon>
        <taxon>Actinomycetes</taxon>
        <taxon>Kitasatosporales</taxon>
        <taxon>Streptomycetaceae</taxon>
        <taxon>Streptomyces</taxon>
    </lineage>
</organism>
<proteinExistence type="predicted"/>
<accession>A0ABW9HV66</accession>
<protein>
    <submittedName>
        <fullName evidence="1">Uncharacterized protein</fullName>
    </submittedName>
</protein>
<reference evidence="1 2" key="1">
    <citation type="submission" date="2024-12" db="EMBL/GenBank/DDBJ databases">
        <title>Forecasting of Potato common scab and diversities of Pathogenic streptomyces spp. in china.</title>
        <authorList>
            <person name="Handique U."/>
            <person name="Wu J."/>
        </authorList>
    </citation>
    <scope>NUCLEOTIDE SEQUENCE [LARGE SCALE GENOMIC DNA]</scope>
    <source>
        <strain evidence="1 2">ZRIMU1530</strain>
    </source>
</reference>
<evidence type="ECO:0000313" key="2">
    <source>
        <dbReference type="Proteomes" id="UP001631957"/>
    </source>
</evidence>
<dbReference type="RefSeq" id="WP_409123194.1">
    <property type="nucleotide sequence ID" value="NZ_JBJVNI010000012.1"/>
</dbReference>
<name>A0ABW9HV66_9ACTN</name>
<dbReference type="Proteomes" id="UP001631957">
    <property type="component" value="Unassembled WGS sequence"/>
</dbReference>
<evidence type="ECO:0000313" key="1">
    <source>
        <dbReference type="EMBL" id="MFM9611616.1"/>
    </source>
</evidence>
<gene>
    <name evidence="1" type="ORF">ACKI18_23240</name>
</gene>
<keyword evidence="2" id="KW-1185">Reference proteome</keyword>